<evidence type="ECO:0000313" key="9">
    <source>
        <dbReference type="EMBL" id="KAL0947701.1"/>
    </source>
</evidence>
<evidence type="ECO:0000256" key="7">
    <source>
        <dbReference type="ARBA" id="ARBA00023033"/>
    </source>
</evidence>
<comment type="similarity">
    <text evidence="3 8">Belongs to the cytochrome P450 family.</text>
</comment>
<dbReference type="InterPro" id="IPR002403">
    <property type="entry name" value="Cyt_P450_E_grp-IV"/>
</dbReference>
<sequence length="204" mass="22987">MALAFYFILSAPQKYGYYSRLRKELDLAFPDALGTLSLEKLNTLPFLNAVINEGLRLGSPFYLPRVVPPGGVEIAGKFIPPDTQVAIAAYSQQTSPENFWPEPLEFRPDRWLPGGLGPGSRTERTALFSFSSGPHVCIAKPFAYQEMRHVIARLVLAYDMELPGYFDAKRYRDGILNMRTTILQHRLPVVVRRRPGLSWEKASG</sequence>
<keyword evidence="4 8" id="KW-0479">Metal-binding</keyword>
<evidence type="ECO:0000256" key="1">
    <source>
        <dbReference type="ARBA" id="ARBA00001971"/>
    </source>
</evidence>
<dbReference type="PANTHER" id="PTHR24305">
    <property type="entry name" value="CYTOCHROME P450"/>
    <property type="match status" value="1"/>
</dbReference>
<dbReference type="InterPro" id="IPR001128">
    <property type="entry name" value="Cyt_P450"/>
</dbReference>
<evidence type="ECO:0000256" key="6">
    <source>
        <dbReference type="ARBA" id="ARBA00023004"/>
    </source>
</evidence>
<comment type="pathway">
    <text evidence="2">Secondary metabolite biosynthesis.</text>
</comment>
<name>A0ABR3IWJ6_9AGAR</name>
<dbReference type="PROSITE" id="PS00086">
    <property type="entry name" value="CYTOCHROME_P450"/>
    <property type="match status" value="1"/>
</dbReference>
<evidence type="ECO:0000256" key="8">
    <source>
        <dbReference type="RuleBase" id="RU000461"/>
    </source>
</evidence>
<dbReference type="Gene3D" id="1.10.630.10">
    <property type="entry name" value="Cytochrome P450"/>
    <property type="match status" value="1"/>
</dbReference>
<evidence type="ECO:0000256" key="4">
    <source>
        <dbReference type="ARBA" id="ARBA00022723"/>
    </source>
</evidence>
<keyword evidence="10" id="KW-1185">Reference proteome</keyword>
<accession>A0ABR3IWJ6</accession>
<gene>
    <name evidence="9" type="ORF">HGRIS_013787</name>
</gene>
<comment type="cofactor">
    <cofactor evidence="1">
        <name>heme</name>
        <dbReference type="ChEBI" id="CHEBI:30413"/>
    </cofactor>
</comment>
<dbReference type="PANTHER" id="PTHR24305:SF187">
    <property type="entry name" value="P450, PUTATIVE (EUROFUNG)-RELATED"/>
    <property type="match status" value="1"/>
</dbReference>
<proteinExistence type="inferred from homology"/>
<dbReference type="EMBL" id="JASNQZ010000015">
    <property type="protein sequence ID" value="KAL0947701.1"/>
    <property type="molecule type" value="Genomic_DNA"/>
</dbReference>
<keyword evidence="5 8" id="KW-0560">Oxidoreductase</keyword>
<dbReference type="Proteomes" id="UP001556367">
    <property type="component" value="Unassembled WGS sequence"/>
</dbReference>
<comment type="caution">
    <text evidence="9">The sequence shown here is derived from an EMBL/GenBank/DDBJ whole genome shotgun (WGS) entry which is preliminary data.</text>
</comment>
<dbReference type="InterPro" id="IPR017972">
    <property type="entry name" value="Cyt_P450_CS"/>
</dbReference>
<keyword evidence="7 8" id="KW-0503">Monooxygenase</keyword>
<dbReference type="PRINTS" id="PR00465">
    <property type="entry name" value="EP450IV"/>
</dbReference>
<protein>
    <recommendedName>
        <fullName evidence="11">Cytochrome P450</fullName>
    </recommendedName>
</protein>
<dbReference type="Pfam" id="PF00067">
    <property type="entry name" value="p450"/>
    <property type="match status" value="1"/>
</dbReference>
<evidence type="ECO:0000256" key="2">
    <source>
        <dbReference type="ARBA" id="ARBA00005179"/>
    </source>
</evidence>
<dbReference type="SUPFAM" id="SSF48264">
    <property type="entry name" value="Cytochrome P450"/>
    <property type="match status" value="1"/>
</dbReference>
<organism evidence="9 10">
    <name type="scientific">Hohenbuehelia grisea</name>
    <dbReference type="NCBI Taxonomy" id="104357"/>
    <lineage>
        <taxon>Eukaryota</taxon>
        <taxon>Fungi</taxon>
        <taxon>Dikarya</taxon>
        <taxon>Basidiomycota</taxon>
        <taxon>Agaricomycotina</taxon>
        <taxon>Agaricomycetes</taxon>
        <taxon>Agaricomycetidae</taxon>
        <taxon>Agaricales</taxon>
        <taxon>Pleurotineae</taxon>
        <taxon>Pleurotaceae</taxon>
        <taxon>Hohenbuehelia</taxon>
    </lineage>
</organism>
<reference evidence="10" key="1">
    <citation type="submission" date="2024-06" db="EMBL/GenBank/DDBJ databases">
        <title>Multi-omics analyses provide insights into the biosynthesis of the anticancer antibiotic pleurotin in Hohenbuehelia grisea.</title>
        <authorList>
            <person name="Weaver J.A."/>
            <person name="Alberti F."/>
        </authorList>
    </citation>
    <scope>NUCLEOTIDE SEQUENCE [LARGE SCALE GENOMIC DNA]</scope>
    <source>
        <strain evidence="10">T-177</strain>
    </source>
</reference>
<dbReference type="InterPro" id="IPR036396">
    <property type="entry name" value="Cyt_P450_sf"/>
</dbReference>
<keyword evidence="6 8" id="KW-0408">Iron</keyword>
<evidence type="ECO:0000256" key="5">
    <source>
        <dbReference type="ARBA" id="ARBA00023002"/>
    </source>
</evidence>
<evidence type="ECO:0000313" key="10">
    <source>
        <dbReference type="Proteomes" id="UP001556367"/>
    </source>
</evidence>
<evidence type="ECO:0008006" key="11">
    <source>
        <dbReference type="Google" id="ProtNLM"/>
    </source>
</evidence>
<evidence type="ECO:0000256" key="3">
    <source>
        <dbReference type="ARBA" id="ARBA00010617"/>
    </source>
</evidence>
<keyword evidence="8" id="KW-0349">Heme</keyword>
<dbReference type="InterPro" id="IPR050121">
    <property type="entry name" value="Cytochrome_P450_monoxygenase"/>
</dbReference>